<gene>
    <name evidence="1" type="ORF">C7435_1650</name>
</gene>
<proteinExistence type="predicted"/>
<reference evidence="1 2" key="1">
    <citation type="submission" date="2018-10" db="EMBL/GenBank/DDBJ databases">
        <title>Genomic Encyclopedia of Type Strains, Phase IV (KMG-IV): sequencing the most valuable type-strain genomes for metagenomic binning, comparative biology and taxonomic classification.</title>
        <authorList>
            <person name="Goeker M."/>
        </authorList>
    </citation>
    <scope>NUCLEOTIDE SEQUENCE [LARGE SCALE GENOMIC DNA]</scope>
    <source>
        <strain evidence="1 2">DSM 4734</strain>
    </source>
</reference>
<dbReference type="OrthoDB" id="7605241at2"/>
<dbReference type="RefSeq" id="WP_121210770.1">
    <property type="nucleotide sequence ID" value="NZ_RBIM01000003.1"/>
</dbReference>
<organism evidence="1 2">
    <name type="scientific">Maricaulis maris</name>
    <dbReference type="NCBI Taxonomy" id="74318"/>
    <lineage>
        <taxon>Bacteria</taxon>
        <taxon>Pseudomonadati</taxon>
        <taxon>Pseudomonadota</taxon>
        <taxon>Alphaproteobacteria</taxon>
        <taxon>Maricaulales</taxon>
        <taxon>Maricaulaceae</taxon>
        <taxon>Maricaulis</taxon>
    </lineage>
</organism>
<protein>
    <submittedName>
        <fullName evidence="1">Uncharacterized protein</fullName>
    </submittedName>
</protein>
<evidence type="ECO:0000313" key="1">
    <source>
        <dbReference type="EMBL" id="RKR00442.1"/>
    </source>
</evidence>
<dbReference type="EMBL" id="RBIM01000003">
    <property type="protein sequence ID" value="RKR00442.1"/>
    <property type="molecule type" value="Genomic_DNA"/>
</dbReference>
<dbReference type="AlphaFoldDB" id="A0A495DDP8"/>
<dbReference type="Proteomes" id="UP000273675">
    <property type="component" value="Unassembled WGS sequence"/>
</dbReference>
<name>A0A495DDP8_9PROT</name>
<accession>A0A495DDP8</accession>
<comment type="caution">
    <text evidence="1">The sequence shown here is derived from an EMBL/GenBank/DDBJ whole genome shotgun (WGS) entry which is preliminary data.</text>
</comment>
<evidence type="ECO:0000313" key="2">
    <source>
        <dbReference type="Proteomes" id="UP000273675"/>
    </source>
</evidence>
<sequence length="415" mass="45592">MILLALLTALTASPISEEAYCNVDAVDRALRQTAIVLDEHHIVHEQPGRPNEANLPWRQAIGNLLNLDDPSIESRFAPRERVTIFIAHRDGSGMSRVFSGCLPFYSTAEQLTISENAGARNSLNRYLGIGPIAQAQNYYSRHFRTGLAAAMAQAAQIGTPEPDSVGIQTALAESTLIASLGRSPFLTLSQGTPRIILYSDLARFRYPGGTVSEAKQQAREAAEQIGLDLQRSELYVIGLGTGRNGDVAQEAAISFFLTSQANLVGLSSAQGLPQFLLPPARVTFYQGRIRYPNGEYPARMRLSVDRNGDSVNSWIAVQTDLARYTPFSGVLACRPDNDQSCEFIGDRVFAQIWSDNPDTNPEFPEWMPFSGLREMEFFIEGDQLSGRAYDSSVTITGLEDNALHFEMVRMATGSF</sequence>